<dbReference type="PATRIC" id="fig|796943.3.peg.1826"/>
<dbReference type="InterPro" id="IPR046683">
    <property type="entry name" value="DUF6553"/>
</dbReference>
<keyword evidence="1" id="KW-0175">Coiled coil</keyword>
<dbReference type="STRING" id="796943.HMPREF9625_01371"/>
<comment type="caution">
    <text evidence="2">The sequence shown here is derived from an EMBL/GenBank/DDBJ whole genome shotgun (WGS) entry which is preliminary data.</text>
</comment>
<dbReference type="RefSeq" id="WP_009535217.1">
    <property type="nucleotide sequence ID" value="NZ_KE148312.1"/>
</dbReference>
<keyword evidence="3" id="KW-1185">Reference proteome</keyword>
<dbReference type="HOGENOM" id="CLU_1072996_0_0_9"/>
<gene>
    <name evidence="2" type="ORF">HMPREF9625_01371</name>
</gene>
<dbReference type="EMBL" id="AFZC02000001">
    <property type="protein sequence ID" value="EHL10371.1"/>
    <property type="molecule type" value="Genomic_DNA"/>
</dbReference>
<organism evidence="2 3">
    <name type="scientific">Oribacterium parvum ACB1</name>
    <dbReference type="NCBI Taxonomy" id="796943"/>
    <lineage>
        <taxon>Bacteria</taxon>
        <taxon>Bacillati</taxon>
        <taxon>Bacillota</taxon>
        <taxon>Clostridia</taxon>
        <taxon>Lachnospirales</taxon>
        <taxon>Lachnospiraceae</taxon>
        <taxon>Oribacterium</taxon>
    </lineage>
</organism>
<name>G9WPT8_9FIRM</name>
<reference evidence="2" key="2">
    <citation type="submission" date="2013-03" db="EMBL/GenBank/DDBJ databases">
        <title>The Genome Sequence of Oribacterium sp. ACB1.</title>
        <authorList>
            <consortium name="The Broad Institute Genomics Platform"/>
            <consortium name="The Broad Institute Genome Sequencing Center for Infectious Disease"/>
            <person name="Earl A."/>
            <person name="Ward D."/>
            <person name="Feldgarden M."/>
            <person name="Gevers D."/>
            <person name="Sizova M."/>
            <person name="Hazen A."/>
            <person name="Epstein S."/>
            <person name="Walker B."/>
            <person name="Young S."/>
            <person name="Zeng Q."/>
            <person name="Gargeya S."/>
            <person name="Fitzgerald M."/>
            <person name="Haas B."/>
            <person name="Abouelleil A."/>
            <person name="Allen A.W."/>
            <person name="Alvarado L."/>
            <person name="Arachchi H.M."/>
            <person name="Berlin A.M."/>
            <person name="Chapman S.B."/>
            <person name="Gainer-Dewar J."/>
            <person name="Goldberg J."/>
            <person name="Griggs A."/>
            <person name="Gujja S."/>
            <person name="Hansen M."/>
            <person name="Howarth C."/>
            <person name="Imamovic A."/>
            <person name="Ireland A."/>
            <person name="Larimer J."/>
            <person name="McCowan C."/>
            <person name="Murphy C."/>
            <person name="Pearson M."/>
            <person name="Poon T.W."/>
            <person name="Priest M."/>
            <person name="Roberts A."/>
            <person name="Saif S."/>
            <person name="Shea T."/>
            <person name="Sisk P."/>
            <person name="Sykes S."/>
            <person name="Wortman J."/>
            <person name="Nusbaum C."/>
            <person name="Birren B."/>
        </authorList>
    </citation>
    <scope>NUCLEOTIDE SEQUENCE [LARGE SCALE GENOMIC DNA]</scope>
    <source>
        <strain evidence="2">ACB1</strain>
    </source>
</reference>
<evidence type="ECO:0000256" key="1">
    <source>
        <dbReference type="SAM" id="Coils"/>
    </source>
</evidence>
<reference evidence="2" key="1">
    <citation type="submission" date="2011-08" db="EMBL/GenBank/DDBJ databases">
        <authorList>
            <consortium name="The Broad Institute Genome Sequencing Platform"/>
            <person name="Earl A."/>
            <person name="Ward D."/>
            <person name="Feldgarden M."/>
            <person name="Gevers D."/>
            <person name="Sizova M."/>
            <person name="Hazen A."/>
            <person name="Epstein S."/>
            <person name="Young S.K."/>
            <person name="Zeng Q."/>
            <person name="Gargeya S."/>
            <person name="Fitzgerald M."/>
            <person name="Haas B."/>
            <person name="Abouelleil A."/>
            <person name="Alvarado L."/>
            <person name="Arachchi H.M."/>
            <person name="Berlin A."/>
            <person name="Brown A."/>
            <person name="Chapman S.B."/>
            <person name="Chen Z."/>
            <person name="Dunbar C."/>
            <person name="Freedman E."/>
            <person name="Gearin G."/>
            <person name="Gellesch M."/>
            <person name="Goldberg J."/>
            <person name="Griggs A."/>
            <person name="Gujja S."/>
            <person name="Heiman D."/>
            <person name="Howarth C."/>
            <person name="Larson L."/>
            <person name="Lui A."/>
            <person name="MacDonald P.J.P."/>
            <person name="Montmayeur A."/>
            <person name="Murphy C."/>
            <person name="Neiman D."/>
            <person name="Pearson M."/>
            <person name="Priest M."/>
            <person name="Roberts A."/>
            <person name="Saif S."/>
            <person name="Shea T."/>
            <person name="Shenoy N."/>
            <person name="Sisk P."/>
            <person name="Stolte C."/>
            <person name="Sykes S."/>
            <person name="Wortman J."/>
            <person name="Nusbaum C."/>
            <person name="Birren B."/>
        </authorList>
    </citation>
    <scope>NUCLEOTIDE SEQUENCE</scope>
    <source>
        <strain evidence="2">ACB1</strain>
    </source>
</reference>
<protein>
    <submittedName>
        <fullName evidence="2">Uncharacterized protein</fullName>
    </submittedName>
</protein>
<dbReference type="Proteomes" id="UP000018461">
    <property type="component" value="Unassembled WGS sequence"/>
</dbReference>
<dbReference type="Pfam" id="PF20190">
    <property type="entry name" value="DUF6553"/>
    <property type="match status" value="2"/>
</dbReference>
<feature type="coiled-coil region" evidence="1">
    <location>
        <begin position="31"/>
        <end position="61"/>
    </location>
</feature>
<proteinExistence type="predicted"/>
<evidence type="ECO:0000313" key="2">
    <source>
        <dbReference type="EMBL" id="EHL10371.1"/>
    </source>
</evidence>
<evidence type="ECO:0000313" key="3">
    <source>
        <dbReference type="Proteomes" id="UP000018461"/>
    </source>
</evidence>
<accession>G9WPT8</accession>
<dbReference type="AlphaFoldDB" id="G9WPT8"/>
<sequence>MLYKEEMIEEKDPFSDWPRAFYEERDPKKREALVLEKIKSLEREEKNAENTLEEKRIEEYRLLLLRNRHPLLEEKREESGGFFRNDNPCLDKYMFAWMSILISGRTGIYFWNKKSKKKELKELLEIFDFPEEKKRYENQIEQKEEVKYTGETDRNAQTTEKESLQDFCKVAEWKAFASFWIETCVEDKSYSSTVFGLLRMKDESLAKKMAQDIADALYFIPRSLELLEVAEPLRKVLVDCYCKSIFQGEKYWKEIVGEE</sequence>